<dbReference type="Gene3D" id="3.40.50.300">
    <property type="entry name" value="P-loop containing nucleotide triphosphate hydrolases"/>
    <property type="match status" value="1"/>
</dbReference>
<evidence type="ECO:0000259" key="1">
    <source>
        <dbReference type="SMART" id="SM00382"/>
    </source>
</evidence>
<dbReference type="EMBL" id="AP026709">
    <property type="protein sequence ID" value="BDQ38036.1"/>
    <property type="molecule type" value="Genomic_DNA"/>
</dbReference>
<keyword evidence="3" id="KW-1185">Reference proteome</keyword>
<reference evidence="2 3" key="1">
    <citation type="submission" date="2022-08" db="EMBL/GenBank/DDBJ databases">
        <title>Genome Sequence of the sulphate-reducing bacterium, Pseudodesulfovibrio sp. SYK.</title>
        <authorList>
            <person name="Kondo R."/>
            <person name="Kataoka T."/>
        </authorList>
    </citation>
    <scope>NUCLEOTIDE SEQUENCE [LARGE SCALE GENOMIC DNA]</scope>
    <source>
        <strain evidence="2 3">SYK</strain>
    </source>
</reference>
<dbReference type="SMART" id="SM00382">
    <property type="entry name" value="AAA"/>
    <property type="match status" value="1"/>
</dbReference>
<evidence type="ECO:0000313" key="3">
    <source>
        <dbReference type="Proteomes" id="UP001317742"/>
    </source>
</evidence>
<dbReference type="InterPro" id="IPR027417">
    <property type="entry name" value="P-loop_NTPase"/>
</dbReference>
<dbReference type="Proteomes" id="UP001317742">
    <property type="component" value="Chromosome"/>
</dbReference>
<feature type="domain" description="AAA+ ATPase" evidence="1">
    <location>
        <begin position="221"/>
        <end position="393"/>
    </location>
</feature>
<protein>
    <recommendedName>
        <fullName evidence="1">AAA+ ATPase domain-containing protein</fullName>
    </recommendedName>
</protein>
<name>A0ABN6S460_9BACT</name>
<dbReference type="InterPro" id="IPR003593">
    <property type="entry name" value="AAA+_ATPase"/>
</dbReference>
<proteinExistence type="predicted"/>
<sequence length="584" mass="65368">MSKIVFAAREFAKSNLGWFMKTRQTIGEASGRERAININRDVFDVWFPNKGEDTSPEKIRTRYFDGNQLIQGLHEIVDDKRTIRNQGGGKNWRLAGDGIQGDWYDVRLGDLMLMAFDTASSILAWVVIRQGGDSSRSISAKEESVYQRVHAELGDGNRNMWIIPPLRAARISSIISDIFPKSGELLMLDKAMQTEWEAALDEMGFVVGNNVDLRLPLSLKAKRFVILSGLSGSGKTLLARSFTKWVTESSEQYEIVAVGANWISNENIVGYPDALDRERYEKTKALELILKADRDRSKPYFLILDEMNLSHVERYFADFLSAIESPSEPLRFHYDANGRAGVPSNIASLPSNLFIIGTINVDETTYLFSPKVLDRANIIEFRATGEALSGFLSSPVNAKSGVIESKGAGFGVHFVDSANDDSAVTVADPLVAAIVRGELVALFDLLSRYNSEFGFRTSLEILRYVEFFRRTMDPIVAEDIGTFCRTALDTQIMQKILTRLHGSRKKLAPILNELEVFCVKHHRWASVPSSGQDPREILINIDELSPDENISSEEGLDPFYSLSAEKIKRMKSKLEEGFASYAEA</sequence>
<gene>
    <name evidence="2" type="ORF">SYK_23960</name>
</gene>
<accession>A0ABN6S460</accession>
<organism evidence="2 3">
    <name type="scientific">Pseudodesulfovibrio nedwellii</name>
    <dbReference type="NCBI Taxonomy" id="2973072"/>
    <lineage>
        <taxon>Bacteria</taxon>
        <taxon>Pseudomonadati</taxon>
        <taxon>Thermodesulfobacteriota</taxon>
        <taxon>Desulfovibrionia</taxon>
        <taxon>Desulfovibrionales</taxon>
        <taxon>Desulfovibrionaceae</taxon>
    </lineage>
</organism>
<dbReference type="SUPFAM" id="SSF52540">
    <property type="entry name" value="P-loop containing nucleoside triphosphate hydrolases"/>
    <property type="match status" value="1"/>
</dbReference>
<evidence type="ECO:0000313" key="2">
    <source>
        <dbReference type="EMBL" id="BDQ38036.1"/>
    </source>
</evidence>